<evidence type="ECO:0000313" key="2">
    <source>
        <dbReference type="Proteomes" id="UP000464657"/>
    </source>
</evidence>
<dbReference type="OrthoDB" id="1454061at2"/>
<organism evidence="1 2">
    <name type="scientific">Kordia antarctica</name>
    <dbReference type="NCBI Taxonomy" id="1218801"/>
    <lineage>
        <taxon>Bacteria</taxon>
        <taxon>Pseudomonadati</taxon>
        <taxon>Bacteroidota</taxon>
        <taxon>Flavobacteriia</taxon>
        <taxon>Flavobacteriales</taxon>
        <taxon>Flavobacteriaceae</taxon>
        <taxon>Kordia</taxon>
    </lineage>
</organism>
<protein>
    <submittedName>
        <fullName evidence="1">Uncharacterized protein</fullName>
    </submittedName>
</protein>
<evidence type="ECO:0000313" key="1">
    <source>
        <dbReference type="EMBL" id="QHI38906.1"/>
    </source>
</evidence>
<dbReference type="KEGG" id="kan:IMCC3317_43060"/>
<dbReference type="EMBL" id="CP019288">
    <property type="protein sequence ID" value="QHI38906.1"/>
    <property type="molecule type" value="Genomic_DNA"/>
</dbReference>
<sequence length="93" mass="11194">MTGFAVYEDLDRTKRRRSRRTPFDKNQHYYKDEGNTFTFPKATEAQLKAVREKLQKQQRSDRIKTIISFIVAIPISIFRAESYFLRQYNHLFA</sequence>
<proteinExistence type="predicted"/>
<accession>A0A7L4ZRU1</accession>
<reference evidence="1 2" key="1">
    <citation type="journal article" date="2013" name="Int. J. Syst. Evol. Microbiol.">
        <title>Kordia antarctica sp. nov., isolated from Antarctic seawater.</title>
        <authorList>
            <person name="Baek K."/>
            <person name="Choi A."/>
            <person name="Kang I."/>
            <person name="Lee K."/>
            <person name="Cho J.C."/>
        </authorList>
    </citation>
    <scope>NUCLEOTIDE SEQUENCE [LARGE SCALE GENOMIC DNA]</scope>
    <source>
        <strain evidence="1 2">IMCC3317</strain>
    </source>
</reference>
<dbReference type="Proteomes" id="UP000464657">
    <property type="component" value="Chromosome"/>
</dbReference>
<name>A0A7L4ZRU1_9FLAO</name>
<dbReference type="RefSeq" id="WP_160131427.1">
    <property type="nucleotide sequence ID" value="NZ_CP019288.1"/>
</dbReference>
<dbReference type="AlphaFoldDB" id="A0A7L4ZRU1"/>
<keyword evidence="2" id="KW-1185">Reference proteome</keyword>
<gene>
    <name evidence="1" type="ORF">IMCC3317_43060</name>
</gene>